<sequence length="521" mass="59283">MAEDAAEKEASEVLHSLLSVERVEKQEIIVDGNDNHSTHTFQTNGSADITNGEATIQYTPVSISHSLFSAIDGSAHFANTIDDQQVVIWEGHAIVDPIENSINAIYNGHPMQDDEPDEIEPEPPKSLPEPKPKSSGKSKQAPASNSTTKKKAPPKKKKKTVGVALSEPTKLEESPLQVKEIFKRGCECQDESCFRGLNPETVFKHRHNIAELTKGEHDMYLMGVTMACLANPDTTVRHRERRRLRAQYVYQGRRVCLDAFLYLENCTHYQLKRIRKHVMTHGVTPRIHGNYGKKPHNTFSLDIYCHAREFLKQYLEQHTGERDILNTKQPIQLRWDVTRKNLHDAYKEYGQILEPGIKLMGYSTFRHFMREQFPHVKFSKNESKNTGQHHNQTQHVQQPVQIQPQIQPAPPQIQTIERPREQAVQQVQKCVINNEVQQVIPLVVAPTDSTNQHHQQTFLVTPVPQLISNTNLVTSQNTTNHNTGNTFSYQLTNAGYVINDQNNIVTTMANGQHTPYFGRLQ</sequence>
<dbReference type="RefSeq" id="XP_030748758.1">
    <property type="nucleotide sequence ID" value="XM_030892898.1"/>
</dbReference>
<dbReference type="GeneID" id="115876879"/>
<reference evidence="3" key="1">
    <citation type="submission" date="2025-08" db="UniProtKB">
        <authorList>
            <consortium name="RefSeq"/>
        </authorList>
    </citation>
    <scope>IDENTIFICATION</scope>
    <source>
        <tissue evidence="3">Gonads</tissue>
    </source>
</reference>
<evidence type="ECO:0000313" key="3">
    <source>
        <dbReference type="RefSeq" id="XP_030748758.1"/>
    </source>
</evidence>
<accession>A0A6J2XBS1</accession>
<dbReference type="KEGG" id="soy:115876879"/>
<proteinExistence type="predicted"/>
<feature type="region of interest" description="Disordered" evidence="1">
    <location>
        <begin position="105"/>
        <end position="166"/>
    </location>
</feature>
<name>A0A6J2XBS1_SITOR</name>
<protein>
    <submittedName>
        <fullName evidence="3">Uncharacterized protein LOC115876879</fullName>
    </submittedName>
</protein>
<keyword evidence="2" id="KW-1185">Reference proteome</keyword>
<evidence type="ECO:0000256" key="1">
    <source>
        <dbReference type="SAM" id="MobiDB-lite"/>
    </source>
</evidence>
<dbReference type="InParanoid" id="A0A6J2XBS1"/>
<gene>
    <name evidence="3" type="primary">LOC115876879</name>
</gene>
<dbReference type="AlphaFoldDB" id="A0A6J2XBS1"/>
<dbReference type="Proteomes" id="UP000504635">
    <property type="component" value="Unplaced"/>
</dbReference>
<dbReference type="OrthoDB" id="8194213at2759"/>
<organism evidence="2 3">
    <name type="scientific">Sitophilus oryzae</name>
    <name type="common">Rice weevil</name>
    <name type="synonym">Curculio oryzae</name>
    <dbReference type="NCBI Taxonomy" id="7048"/>
    <lineage>
        <taxon>Eukaryota</taxon>
        <taxon>Metazoa</taxon>
        <taxon>Ecdysozoa</taxon>
        <taxon>Arthropoda</taxon>
        <taxon>Hexapoda</taxon>
        <taxon>Insecta</taxon>
        <taxon>Pterygota</taxon>
        <taxon>Neoptera</taxon>
        <taxon>Endopterygota</taxon>
        <taxon>Coleoptera</taxon>
        <taxon>Polyphaga</taxon>
        <taxon>Cucujiformia</taxon>
        <taxon>Curculionidae</taxon>
        <taxon>Dryophthorinae</taxon>
        <taxon>Sitophilus</taxon>
    </lineage>
</organism>
<feature type="compositionally biased region" description="Basic residues" evidence="1">
    <location>
        <begin position="148"/>
        <end position="160"/>
    </location>
</feature>
<evidence type="ECO:0000313" key="2">
    <source>
        <dbReference type="Proteomes" id="UP000504635"/>
    </source>
</evidence>